<reference evidence="3 4" key="1">
    <citation type="submission" date="2018-02" db="EMBL/GenBank/DDBJ databases">
        <title>Comparative genomes isolates from brazilian mangrove.</title>
        <authorList>
            <person name="Araujo J.E."/>
            <person name="Taketani R.G."/>
            <person name="Silva M.C.P."/>
            <person name="Loureco M.V."/>
            <person name="Andreote F.D."/>
        </authorList>
    </citation>
    <scope>NUCLEOTIDE SEQUENCE [LARGE SCALE GENOMIC DNA]</scope>
    <source>
        <strain evidence="3 4">NAP PRIS-MGV</strain>
    </source>
</reference>
<feature type="chain" id="PRO_5015739494" description="DUF1559 domain-containing protein" evidence="1">
    <location>
        <begin position="24"/>
        <end position="542"/>
    </location>
</feature>
<feature type="signal peptide" evidence="1">
    <location>
        <begin position="1"/>
        <end position="23"/>
    </location>
</feature>
<dbReference type="AlphaFoldDB" id="A0A2S8G8G7"/>
<evidence type="ECO:0000313" key="3">
    <source>
        <dbReference type="EMBL" id="PQO40717.1"/>
    </source>
</evidence>
<evidence type="ECO:0000256" key="1">
    <source>
        <dbReference type="SAM" id="SignalP"/>
    </source>
</evidence>
<name>A0A2S8G8G7_9BACT</name>
<protein>
    <recommendedName>
        <fullName evidence="2">DUF1559 domain-containing protein</fullName>
    </recommendedName>
</protein>
<feature type="domain" description="DUF1559" evidence="2">
    <location>
        <begin position="337"/>
        <end position="429"/>
    </location>
</feature>
<dbReference type="Pfam" id="PF07596">
    <property type="entry name" value="SBP_bac_10"/>
    <property type="match status" value="1"/>
</dbReference>
<dbReference type="PANTHER" id="PTHR30093">
    <property type="entry name" value="GENERAL SECRETION PATHWAY PROTEIN G"/>
    <property type="match status" value="1"/>
</dbReference>
<proteinExistence type="predicted"/>
<dbReference type="PANTHER" id="PTHR30093:SF2">
    <property type="entry name" value="TYPE II SECRETION SYSTEM PROTEIN H"/>
    <property type="match status" value="1"/>
</dbReference>
<dbReference type="InterPro" id="IPR011453">
    <property type="entry name" value="DUF1559"/>
</dbReference>
<dbReference type="EMBL" id="PUIB01000008">
    <property type="protein sequence ID" value="PQO40717.1"/>
    <property type="molecule type" value="Genomic_DNA"/>
</dbReference>
<evidence type="ECO:0000259" key="2">
    <source>
        <dbReference type="Pfam" id="PF07596"/>
    </source>
</evidence>
<gene>
    <name evidence="3" type="ORF">C5Y98_05725</name>
</gene>
<evidence type="ECO:0000313" key="4">
    <source>
        <dbReference type="Proteomes" id="UP000239388"/>
    </source>
</evidence>
<dbReference type="Proteomes" id="UP000239388">
    <property type="component" value="Unassembled WGS sequence"/>
</dbReference>
<sequence>MIMRIVSLAILVNTLLLANMATAQENVGTEFLPPQATLAVVVKPKAIYGSPLLQMVPWEVLNVKSKELAGIPIQSIDSVLVVASPPGTSGEPEIGMVVKLNQATPLENLLIPIREAGELTGAVWPGTNKNYLKGSSQVKFDVYPVDDKTYILAMPEALKSMLAQKETPQASPLAKLVQTDRQPAEAQAFLVMEPIRELAQFLVADPKLQGFPGLKELPGQLEHIQIIGDLDMEKGGLTVKLTAKNPGQAEEVKKTVSQLLDLAVQIAIQVGQPPKTNEAEENAFRQYVERVSKTLRAALEPEASGNQVTMTTVGKSGTSPQVMIASGTAVLMPLIATARQQAFRSGSVNNLKHIMLAMHNYHDTFGKLPANSYDENGKPLLSWRVHILPFVEQAALYQQFHLDEPWDSEHNRKLVAMMPVQYLSPSTKGELAAQGKTRYQMPLGEGLPGSVKKRLRFQDLTDGLSNIIAVAEVPASDAVIWTRPDDFHVNMDSPLESFLPGDTKGFNSARYDGSVQYMLKKELADNILKALLTHQGGEAVNF</sequence>
<keyword evidence="1" id="KW-0732">Signal</keyword>
<accession>A0A2S8G8G7</accession>
<comment type="caution">
    <text evidence="3">The sequence shown here is derived from an EMBL/GenBank/DDBJ whole genome shotgun (WGS) entry which is preliminary data.</text>
</comment>
<organism evidence="3 4">
    <name type="scientific">Blastopirellula marina</name>
    <dbReference type="NCBI Taxonomy" id="124"/>
    <lineage>
        <taxon>Bacteria</taxon>
        <taxon>Pseudomonadati</taxon>
        <taxon>Planctomycetota</taxon>
        <taxon>Planctomycetia</taxon>
        <taxon>Pirellulales</taxon>
        <taxon>Pirellulaceae</taxon>
        <taxon>Blastopirellula</taxon>
    </lineage>
</organism>